<evidence type="ECO:0000256" key="7">
    <source>
        <dbReference type="SAM" id="Phobius"/>
    </source>
</evidence>
<dbReference type="GO" id="GO:0015421">
    <property type="term" value="F:ABC-type oligopeptide transporter activity"/>
    <property type="evidence" value="ECO:0007669"/>
    <property type="project" value="TreeGrafter"/>
</dbReference>
<reference evidence="10 11" key="1">
    <citation type="submission" date="2010-02" db="EMBL/GenBank/DDBJ databases">
        <authorList>
            <person name="Weinstock G."/>
            <person name="Sodergren E."/>
            <person name="Clifton S."/>
            <person name="Fulton L."/>
            <person name="Fulton B."/>
            <person name="Courtney L."/>
            <person name="Fronick C."/>
            <person name="Harrison M."/>
            <person name="Strong C."/>
            <person name="Farmer C."/>
            <person name="Delahaunty K."/>
            <person name="Markovic C."/>
            <person name="Hall O."/>
            <person name="Minx P."/>
            <person name="Tomlinson C."/>
            <person name="Mitreva M."/>
            <person name="Nelson J."/>
            <person name="Hou S."/>
            <person name="Wollam A."/>
            <person name="Pepin K.H."/>
            <person name="Johnson M."/>
            <person name="Bhonagiri V."/>
            <person name="Zhang X."/>
            <person name="Suruliraj S."/>
            <person name="Warren W."/>
            <person name="Chinwalla A."/>
            <person name="Mardis E.R."/>
            <person name="Wilson R.K."/>
        </authorList>
    </citation>
    <scope>NUCLEOTIDE SEQUENCE [LARGE SCALE GENOMIC DNA]</scope>
    <source>
        <strain evidence="10 11">ATCC 33693</strain>
    </source>
</reference>
<evidence type="ECO:0000256" key="6">
    <source>
        <dbReference type="ARBA" id="ARBA00023136"/>
    </source>
</evidence>
<evidence type="ECO:0000313" key="11">
    <source>
        <dbReference type="Proteomes" id="UP000003748"/>
    </source>
</evidence>
<keyword evidence="5 7" id="KW-1133">Transmembrane helix</keyword>
<dbReference type="SUPFAM" id="SSF52540">
    <property type="entry name" value="P-loop containing nucleoside triphosphate hydrolases"/>
    <property type="match status" value="1"/>
</dbReference>
<feature type="domain" description="ABC transporter" evidence="8">
    <location>
        <begin position="323"/>
        <end position="523"/>
    </location>
</feature>
<dbReference type="GO" id="GO:0005886">
    <property type="term" value="C:plasma membrane"/>
    <property type="evidence" value="ECO:0007669"/>
    <property type="project" value="UniProtKB-SubCell"/>
</dbReference>
<dbReference type="Gene3D" id="1.20.1560.10">
    <property type="entry name" value="ABC transporter type 1, transmembrane domain"/>
    <property type="match status" value="1"/>
</dbReference>
<dbReference type="CDD" id="cd03228">
    <property type="entry name" value="ABCC_MRP_Like"/>
    <property type="match status" value="1"/>
</dbReference>
<sequence length="524" mass="60259">MKNYILKHKKELIKLILFIILASISAVFIQFFRGYVLDSAINKSKDVIFYGIAMFLLIVLEILFTYLFFITSNKLTSVYMEDLRSDIFKSILSKNYKDFYANDKGNYISKLINEVALIDEKFSSNLCTFLQVSIKATLVLISIFLLNWKLSIIAIFLMTLPLYIPKLIQNKIKNLNIKYVNSINNLTSLLNDYLSGYEIIHNYSLTQIFIKKFIDKNYNTQYDFYKMRKISSLSRTLSMILSYFSFFIVVIFSTYLVFKGEFTAGEFFAAIGLVDQLSWPIISISVNIQNFIAAKPVINSVLPYINIVDSNIKNSNTEKISNIVFSNVCFSYNEKNLIKNFNAEFKENKKYLIRGESGSGKTTLINLLLGFEKLDSGNIFINGKVCETEDILGKISIVRQETFLFNDTLRNNISLYEDINDENILKVLNTINLTKFSSIEGLDTMIENLGINLSGGEKRRIMLARALIRKKDVLILDEPLANLDKNNAHLIEDLILKINDVTLIVISHTFSEEKLKEFDKIYSL</sequence>
<protein>
    <submittedName>
        <fullName evidence="10">ABC transporter, ATP-binding protein</fullName>
    </submittedName>
</protein>
<feature type="transmembrane region" description="Helical" evidence="7">
    <location>
        <begin position="236"/>
        <end position="258"/>
    </location>
</feature>
<dbReference type="Gene3D" id="3.40.50.300">
    <property type="entry name" value="P-loop containing nucleotide triphosphate hydrolases"/>
    <property type="match status" value="1"/>
</dbReference>
<dbReference type="SMART" id="SM00382">
    <property type="entry name" value="AAA"/>
    <property type="match status" value="1"/>
</dbReference>
<dbReference type="PROSITE" id="PS50893">
    <property type="entry name" value="ABC_TRANSPORTER_2"/>
    <property type="match status" value="1"/>
</dbReference>
<comment type="caution">
    <text evidence="10">The sequence shown here is derived from an EMBL/GenBank/DDBJ whole genome shotgun (WGS) entry which is preliminary data.</text>
</comment>
<dbReference type="InterPro" id="IPR017871">
    <property type="entry name" value="ABC_transporter-like_CS"/>
</dbReference>
<dbReference type="InterPro" id="IPR027417">
    <property type="entry name" value="P-loop_NTPase"/>
</dbReference>
<dbReference type="InterPro" id="IPR011527">
    <property type="entry name" value="ABC1_TM_dom"/>
</dbReference>
<evidence type="ECO:0000256" key="2">
    <source>
        <dbReference type="ARBA" id="ARBA00022692"/>
    </source>
</evidence>
<dbReference type="InterPro" id="IPR039421">
    <property type="entry name" value="Type_1_exporter"/>
</dbReference>
<dbReference type="SUPFAM" id="SSF90123">
    <property type="entry name" value="ABC transporter transmembrane region"/>
    <property type="match status" value="1"/>
</dbReference>
<dbReference type="PROSITE" id="PS50929">
    <property type="entry name" value="ABC_TM1F"/>
    <property type="match status" value="1"/>
</dbReference>
<evidence type="ECO:0000256" key="3">
    <source>
        <dbReference type="ARBA" id="ARBA00022741"/>
    </source>
</evidence>
<dbReference type="STRING" id="546275.FUSPEROL_01050"/>
<name>D4CUH5_9FUSO</name>
<proteinExistence type="predicted"/>
<evidence type="ECO:0000259" key="8">
    <source>
        <dbReference type="PROSITE" id="PS50893"/>
    </source>
</evidence>
<keyword evidence="2 7" id="KW-0812">Transmembrane</keyword>
<dbReference type="PROSITE" id="PS00211">
    <property type="entry name" value="ABC_TRANSPORTER_1"/>
    <property type="match status" value="1"/>
</dbReference>
<keyword evidence="3" id="KW-0547">Nucleotide-binding</keyword>
<dbReference type="InterPro" id="IPR003439">
    <property type="entry name" value="ABC_transporter-like_ATP-bd"/>
</dbReference>
<dbReference type="Pfam" id="PF00005">
    <property type="entry name" value="ABC_tran"/>
    <property type="match status" value="1"/>
</dbReference>
<keyword evidence="6 7" id="KW-0472">Membrane</keyword>
<evidence type="ECO:0000256" key="1">
    <source>
        <dbReference type="ARBA" id="ARBA00004651"/>
    </source>
</evidence>
<feature type="transmembrane region" description="Helical" evidence="7">
    <location>
        <begin position="12"/>
        <end position="35"/>
    </location>
</feature>
<dbReference type="HOGENOM" id="CLU_000604_84_3_0"/>
<dbReference type="GeneID" id="78419311"/>
<dbReference type="Pfam" id="PF00664">
    <property type="entry name" value="ABC_membrane"/>
    <property type="match status" value="1"/>
</dbReference>
<keyword evidence="4 10" id="KW-0067">ATP-binding</keyword>
<dbReference type="eggNOG" id="COG1132">
    <property type="taxonomic scope" value="Bacteria"/>
</dbReference>
<feature type="domain" description="ABC transmembrane type-1" evidence="9">
    <location>
        <begin position="15"/>
        <end position="293"/>
    </location>
</feature>
<organism evidence="10 11">
    <name type="scientific">Fusobacterium periodonticum ATCC 33693</name>
    <dbReference type="NCBI Taxonomy" id="546275"/>
    <lineage>
        <taxon>Bacteria</taxon>
        <taxon>Fusobacteriati</taxon>
        <taxon>Fusobacteriota</taxon>
        <taxon>Fusobacteriia</taxon>
        <taxon>Fusobacteriales</taxon>
        <taxon>Fusobacteriaceae</taxon>
        <taxon>Fusobacterium</taxon>
    </lineage>
</organism>
<dbReference type="GO" id="GO:0016887">
    <property type="term" value="F:ATP hydrolysis activity"/>
    <property type="evidence" value="ECO:0007669"/>
    <property type="project" value="InterPro"/>
</dbReference>
<dbReference type="PANTHER" id="PTHR43394:SF1">
    <property type="entry name" value="ATP-BINDING CASSETTE SUB-FAMILY B MEMBER 10, MITOCHONDRIAL"/>
    <property type="match status" value="1"/>
</dbReference>
<evidence type="ECO:0000256" key="4">
    <source>
        <dbReference type="ARBA" id="ARBA00022840"/>
    </source>
</evidence>
<dbReference type="GO" id="GO:0005524">
    <property type="term" value="F:ATP binding"/>
    <property type="evidence" value="ECO:0007669"/>
    <property type="project" value="UniProtKB-KW"/>
</dbReference>
<dbReference type="RefSeq" id="WP_005972564.1">
    <property type="nucleotide sequence ID" value="NZ_GG665894.1"/>
</dbReference>
<accession>D4CUH5</accession>
<dbReference type="OrthoDB" id="95142at2"/>
<dbReference type="InterPro" id="IPR036640">
    <property type="entry name" value="ABC1_TM_sf"/>
</dbReference>
<evidence type="ECO:0000313" key="10">
    <source>
        <dbReference type="EMBL" id="EFE86988.1"/>
    </source>
</evidence>
<comment type="subcellular location">
    <subcellularLocation>
        <location evidence="1">Cell membrane</location>
        <topology evidence="1">Multi-pass membrane protein</topology>
    </subcellularLocation>
</comment>
<dbReference type="InterPro" id="IPR003593">
    <property type="entry name" value="AAA+_ATPase"/>
</dbReference>
<dbReference type="PANTHER" id="PTHR43394">
    <property type="entry name" value="ATP-DEPENDENT PERMEASE MDL1, MITOCHONDRIAL"/>
    <property type="match status" value="1"/>
</dbReference>
<dbReference type="Proteomes" id="UP000003748">
    <property type="component" value="Unassembled WGS sequence"/>
</dbReference>
<evidence type="ECO:0000259" key="9">
    <source>
        <dbReference type="PROSITE" id="PS50929"/>
    </source>
</evidence>
<dbReference type="AlphaFoldDB" id="D4CUH5"/>
<gene>
    <name evidence="10" type="ORF">FUSPEROL_01050</name>
</gene>
<feature type="transmembrane region" description="Helical" evidence="7">
    <location>
        <begin position="47"/>
        <end position="70"/>
    </location>
</feature>
<evidence type="ECO:0000256" key="5">
    <source>
        <dbReference type="ARBA" id="ARBA00022989"/>
    </source>
</evidence>
<dbReference type="EMBL" id="ACJY01000052">
    <property type="protein sequence ID" value="EFE86988.1"/>
    <property type="molecule type" value="Genomic_DNA"/>
</dbReference>